<evidence type="ECO:0000313" key="6">
    <source>
        <dbReference type="RefSeq" id="XP_021858919.1"/>
    </source>
</evidence>
<evidence type="ECO:0000256" key="1">
    <source>
        <dbReference type="ARBA" id="ARBA00093634"/>
    </source>
</evidence>
<feature type="region of interest" description="Disordered" evidence="2">
    <location>
        <begin position="96"/>
        <end position="122"/>
    </location>
</feature>
<evidence type="ECO:0000313" key="4">
    <source>
        <dbReference type="RefSeq" id="XP_021858917.1"/>
    </source>
</evidence>
<dbReference type="Pfam" id="PF21730">
    <property type="entry name" value="Vma22_CCDC115"/>
    <property type="match status" value="1"/>
</dbReference>
<dbReference type="GeneID" id="110798088"/>
<dbReference type="RefSeq" id="XP_021858918.1">
    <property type="nucleotide sequence ID" value="XM_022003226.1"/>
</dbReference>
<organism evidence="3 6">
    <name type="scientific">Spinacia oleracea</name>
    <name type="common">Spinach</name>
    <dbReference type="NCBI Taxonomy" id="3562"/>
    <lineage>
        <taxon>Eukaryota</taxon>
        <taxon>Viridiplantae</taxon>
        <taxon>Streptophyta</taxon>
        <taxon>Embryophyta</taxon>
        <taxon>Tracheophyta</taxon>
        <taxon>Spermatophyta</taxon>
        <taxon>Magnoliopsida</taxon>
        <taxon>eudicotyledons</taxon>
        <taxon>Gunneridae</taxon>
        <taxon>Pentapetalae</taxon>
        <taxon>Caryophyllales</taxon>
        <taxon>Chenopodiaceae</taxon>
        <taxon>Chenopodioideae</taxon>
        <taxon>Anserineae</taxon>
        <taxon>Spinacia</taxon>
    </lineage>
</organism>
<dbReference type="RefSeq" id="XP_021858919.1">
    <property type="nucleotide sequence ID" value="XM_022003227.1"/>
</dbReference>
<dbReference type="InterPro" id="IPR040357">
    <property type="entry name" value="Vma22/CCDC115"/>
</dbReference>
<dbReference type="RefSeq" id="XP_021858917.1">
    <property type="nucleotide sequence ID" value="XM_022003225.1"/>
</dbReference>
<gene>
    <name evidence="4 5 6" type="primary">LOC110798088</name>
</gene>
<dbReference type="KEGG" id="soe:110798088"/>
<accession>A0A9R0J2R1</accession>
<proteinExistence type="predicted"/>
<sequence>MAEIESVDQNQKNDKDEDVLKFMDSINSYILLLDSLSSTLRQGWFDFSSARYSMGTSRVNSVLLDLKEHSAATHLEVAKGDEPHFTLCKWVSDDATDPKKMKDTSQSTEVEEDSSPSGSLISVDNQVRKERSKSLAVFGAFVSPKLGAAQLSFETALEKLVEIANVRASMLHAFEQVQEHIDGVED</sequence>
<dbReference type="Proteomes" id="UP000813463">
    <property type="component" value="Chromosome 5"/>
</dbReference>
<name>A0A9R0J2R1_SPIOL</name>
<evidence type="ECO:0000313" key="5">
    <source>
        <dbReference type="RefSeq" id="XP_021858918.1"/>
    </source>
</evidence>
<dbReference type="GO" id="GO:0070072">
    <property type="term" value="P:vacuolar proton-transporting V-type ATPase complex assembly"/>
    <property type="evidence" value="ECO:0007669"/>
    <property type="project" value="InterPro"/>
</dbReference>
<protein>
    <recommendedName>
        <fullName evidence="1">Vacuolar ATPase assembly protein VMA22</fullName>
    </recommendedName>
</protein>
<evidence type="ECO:0000313" key="3">
    <source>
        <dbReference type="Proteomes" id="UP000813463"/>
    </source>
</evidence>
<keyword evidence="3" id="KW-1185">Reference proteome</keyword>
<reference evidence="3" key="1">
    <citation type="journal article" date="2021" name="Nat. Commun.">
        <title>Genomic analyses provide insights into spinach domestication and the genetic basis of agronomic traits.</title>
        <authorList>
            <person name="Cai X."/>
            <person name="Sun X."/>
            <person name="Xu C."/>
            <person name="Sun H."/>
            <person name="Wang X."/>
            <person name="Ge C."/>
            <person name="Zhang Z."/>
            <person name="Wang Q."/>
            <person name="Fei Z."/>
            <person name="Jiao C."/>
            <person name="Wang Q."/>
        </authorList>
    </citation>
    <scope>NUCLEOTIDE SEQUENCE [LARGE SCALE GENOMIC DNA]</scope>
    <source>
        <strain evidence="3">cv. Varoflay</strain>
    </source>
</reference>
<dbReference type="PANTHER" id="PTHR31996:SF2">
    <property type="entry name" value="COILED-COIL DOMAIN-CONTAINING PROTEIN 115"/>
    <property type="match status" value="1"/>
</dbReference>
<evidence type="ECO:0000256" key="2">
    <source>
        <dbReference type="SAM" id="MobiDB-lite"/>
    </source>
</evidence>
<dbReference type="PANTHER" id="PTHR31996">
    <property type="entry name" value="COILED-COIL DOMAIN-CONTAINING PROTEIN 115"/>
    <property type="match status" value="1"/>
</dbReference>
<dbReference type="GO" id="GO:0051082">
    <property type="term" value="F:unfolded protein binding"/>
    <property type="evidence" value="ECO:0000318"/>
    <property type="project" value="GO_Central"/>
</dbReference>
<dbReference type="OrthoDB" id="408631at2759"/>
<dbReference type="AlphaFoldDB" id="A0A9R0J2R1"/>
<reference evidence="4 5" key="2">
    <citation type="submission" date="2025-04" db="UniProtKB">
        <authorList>
            <consortium name="RefSeq"/>
        </authorList>
    </citation>
    <scope>IDENTIFICATION</scope>
</reference>